<feature type="region of interest" description="Disordered" evidence="1">
    <location>
        <begin position="1"/>
        <end position="36"/>
    </location>
</feature>
<name>A0A1H0K6J7_9HYPH</name>
<accession>A0A1H0K6J7</accession>
<protein>
    <recommendedName>
        <fullName evidence="4">Anti-sigma factor NepR domain-containing protein</fullName>
    </recommendedName>
</protein>
<evidence type="ECO:0000256" key="1">
    <source>
        <dbReference type="SAM" id="MobiDB-lite"/>
    </source>
</evidence>
<keyword evidence="3" id="KW-1185">Reference proteome</keyword>
<evidence type="ECO:0008006" key="4">
    <source>
        <dbReference type="Google" id="ProtNLM"/>
    </source>
</evidence>
<reference evidence="2 3" key="1">
    <citation type="submission" date="2016-10" db="EMBL/GenBank/DDBJ databases">
        <authorList>
            <person name="de Groot N.N."/>
        </authorList>
    </citation>
    <scope>NUCLEOTIDE SEQUENCE [LARGE SCALE GENOMIC DNA]</scope>
    <source>
        <strain evidence="3">L7-484,KACC 16230,DSM 25025</strain>
    </source>
</reference>
<proteinExistence type="predicted"/>
<dbReference type="STRING" id="1166073.SAMN05192530_107115"/>
<gene>
    <name evidence="2" type="ORF">SAMN05192530_107115</name>
</gene>
<dbReference type="EMBL" id="FNIT01000007">
    <property type="protein sequence ID" value="SDO51412.1"/>
    <property type="molecule type" value="Genomic_DNA"/>
</dbReference>
<organism evidence="2 3">
    <name type="scientific">Aureimonas jatrophae</name>
    <dbReference type="NCBI Taxonomy" id="1166073"/>
    <lineage>
        <taxon>Bacteria</taxon>
        <taxon>Pseudomonadati</taxon>
        <taxon>Pseudomonadota</taxon>
        <taxon>Alphaproteobacteria</taxon>
        <taxon>Hyphomicrobiales</taxon>
        <taxon>Aurantimonadaceae</taxon>
        <taxon>Aureimonas</taxon>
    </lineage>
</organism>
<feature type="compositionally biased region" description="Basic and acidic residues" evidence="1">
    <location>
        <begin position="1"/>
        <end position="18"/>
    </location>
</feature>
<evidence type="ECO:0000313" key="2">
    <source>
        <dbReference type="EMBL" id="SDO51412.1"/>
    </source>
</evidence>
<dbReference type="AlphaFoldDB" id="A0A1H0K6J7"/>
<sequence length="68" mass="8026">MTRHPHDQTRQKQERAVRELSGTLTNQSLQGKVRQALSHTHSFRTDDDLPEFLRSKLDELDRVTTKRQ</sequence>
<evidence type="ECO:0000313" key="3">
    <source>
        <dbReference type="Proteomes" id="UP000198793"/>
    </source>
</evidence>
<dbReference type="Proteomes" id="UP000198793">
    <property type="component" value="Unassembled WGS sequence"/>
</dbReference>